<dbReference type="PANTHER" id="PTHR43289">
    <property type="entry name" value="MITOGEN-ACTIVATED PROTEIN KINASE KINASE KINASE 20-RELATED"/>
    <property type="match status" value="1"/>
</dbReference>
<evidence type="ECO:0000256" key="2">
    <source>
        <dbReference type="ARBA" id="ARBA00022741"/>
    </source>
</evidence>
<evidence type="ECO:0000256" key="1">
    <source>
        <dbReference type="ARBA" id="ARBA00022679"/>
    </source>
</evidence>
<feature type="domain" description="Protein kinase" evidence="6">
    <location>
        <begin position="15"/>
        <end position="260"/>
    </location>
</feature>
<dbReference type="InterPro" id="IPR001680">
    <property type="entry name" value="WD40_rpt"/>
</dbReference>
<dbReference type="InterPro" id="IPR036322">
    <property type="entry name" value="WD40_repeat_dom_sf"/>
</dbReference>
<dbReference type="Gene3D" id="1.10.510.10">
    <property type="entry name" value="Transferase(Phosphotransferase) domain 1"/>
    <property type="match status" value="1"/>
</dbReference>
<dbReference type="Pfam" id="PF00400">
    <property type="entry name" value="WD40"/>
    <property type="match status" value="1"/>
</dbReference>
<keyword evidence="4" id="KW-0067">ATP-binding</keyword>
<sequence length="1157" mass="122876">MTPLAPSDPQRLGRYRLAGRLGAGGQGVVYEAYGEAGERVAVKVPRIDDPASRSRLAAEAAAAQRVASFCTARVIEAHLDAAQPYIVSEFVPGPNLRQVVEETGPYEGDALRRLAVGVATALAAIHQVEVVHRDLKPDNIIMGPDGPRVIDFGVARQVGPTTTGPIMGTPTYMAPEVLTGRGATAAADIWAWALVVLFSASGRDAVQDRDPVTVIGSVLGFRPDLNGLAEPLGGLVAAALSRDPARRPSARGVLLGLLGLPDDLDGGELLIEGGAAAAALKGPADPDLGTIAEELFEELSERERAVAPEVFLRMIDVDETIRKVPRSEFPDSEAVDALLSLYAAAGLIVQVDAAVDSAVDRGYTLARPALVQAWPRLRQWLDDNREGLPVHRRLTEAARFWDDHGRKPGDLLHGSNLDRTLRWAATERRDITLMELEREFLDAAAGRTRRQSRRRGLLAATLAVLLAAALGGLGLAEYRRGVSDRQRDAATARALALRAAGLRQSDPRLAMLLSVAAWRLTPSLPESRGALYEALSQPMTDSFTDPHASPGTVYALSHDGRALAAVLGGQVRVWDVRAHRQTRAFSGVGKTVRKAALSPDARTLALQDDRNVRLWDVTTGRPVGGGFAAGVEEFQPGEMTFDRTGRLLALPEGAYAARWWDMAGRTPLRAGSGAGLDAVNADRSLGVVASTGQGRAELWDLRRGRRVPAPWLPVKHRFSEVQFSEDGRTLAFVVNGSQQRRVLIRRVPSGGLVTDYPGGAAGMRIVFSARFVAHWSLLGELIVRRSSDEHIVMERQLPEQSATLRIDEADRVLRVATDGGRVHTLDISPLFDHPVARGALDGGALVGPGGRTLAIGVGDGTRLWDIRAARQAGAPVPGPANVFAFSADGRRVAAGDRAGRRVRVADAGSGRLLTSFEVSNRQATGVDGLAFSPDGGTLAITVTGVDGILPMELRNLKTGSVTVTDVAAGGSTAFRPGGGLLVAGVVPEPLDPVSGSRRPRPEGLGSLSAPYAFRPDGGLIAFSGPGRISLWNSALTSAVGDLPAAGESASLAWSPDGRTLASYEAGDRIRLWDVPSRQLLGVVFDGLTGLGFGASASMAFSADGETLYSTTPEGVVRRHPLDEERVTAAVCARAGRTMTPQEWQRHLPGIQRFRVCG</sequence>
<feature type="repeat" description="WD" evidence="5">
    <location>
        <begin position="1050"/>
        <end position="1082"/>
    </location>
</feature>
<dbReference type="GO" id="GO:0005524">
    <property type="term" value="F:ATP binding"/>
    <property type="evidence" value="ECO:0007669"/>
    <property type="project" value="UniProtKB-KW"/>
</dbReference>
<dbReference type="SMART" id="SM00220">
    <property type="entry name" value="S_TKc"/>
    <property type="match status" value="1"/>
</dbReference>
<evidence type="ECO:0000313" key="8">
    <source>
        <dbReference type="Proteomes" id="UP000576393"/>
    </source>
</evidence>
<organism evidence="7 8">
    <name type="scientific">Streptosporangium sandarakinum</name>
    <dbReference type="NCBI Taxonomy" id="1260955"/>
    <lineage>
        <taxon>Bacteria</taxon>
        <taxon>Bacillati</taxon>
        <taxon>Actinomycetota</taxon>
        <taxon>Actinomycetes</taxon>
        <taxon>Streptosporangiales</taxon>
        <taxon>Streptosporangiaceae</taxon>
        <taxon>Streptosporangium</taxon>
    </lineage>
</organism>
<accession>A0A852URD8</accession>
<dbReference type="CDD" id="cd14014">
    <property type="entry name" value="STKc_PknB_like"/>
    <property type="match status" value="1"/>
</dbReference>
<evidence type="ECO:0000313" key="7">
    <source>
        <dbReference type="EMBL" id="NYF37966.1"/>
    </source>
</evidence>
<dbReference type="AlphaFoldDB" id="A0A852URD8"/>
<dbReference type="Pfam" id="PF20703">
    <property type="entry name" value="nSTAND1"/>
    <property type="match status" value="1"/>
</dbReference>
<dbReference type="SUPFAM" id="SSF82171">
    <property type="entry name" value="DPP6 N-terminal domain-like"/>
    <property type="match status" value="1"/>
</dbReference>
<dbReference type="PROSITE" id="PS50011">
    <property type="entry name" value="PROTEIN_KINASE_DOM"/>
    <property type="match status" value="1"/>
</dbReference>
<dbReference type="InterPro" id="IPR000719">
    <property type="entry name" value="Prot_kinase_dom"/>
</dbReference>
<dbReference type="PROSITE" id="PS50082">
    <property type="entry name" value="WD_REPEATS_2"/>
    <property type="match status" value="1"/>
</dbReference>
<evidence type="ECO:0000259" key="6">
    <source>
        <dbReference type="PROSITE" id="PS50011"/>
    </source>
</evidence>
<evidence type="ECO:0000256" key="5">
    <source>
        <dbReference type="PROSITE-ProRule" id="PRU00221"/>
    </source>
</evidence>
<dbReference type="GO" id="GO:0004674">
    <property type="term" value="F:protein serine/threonine kinase activity"/>
    <property type="evidence" value="ECO:0007669"/>
    <property type="project" value="TreeGrafter"/>
</dbReference>
<dbReference type="InterPro" id="IPR015943">
    <property type="entry name" value="WD40/YVTN_repeat-like_dom_sf"/>
</dbReference>
<keyword evidence="3" id="KW-0418">Kinase</keyword>
<protein>
    <submittedName>
        <fullName evidence="7">WD40 repeat protein</fullName>
    </submittedName>
</protein>
<comment type="caution">
    <text evidence="7">The sequence shown here is derived from an EMBL/GenBank/DDBJ whole genome shotgun (WGS) entry which is preliminary data.</text>
</comment>
<dbReference type="Gene3D" id="3.30.200.20">
    <property type="entry name" value="Phosphorylase Kinase, domain 1"/>
    <property type="match status" value="1"/>
</dbReference>
<dbReference type="SUPFAM" id="SSF56112">
    <property type="entry name" value="Protein kinase-like (PK-like)"/>
    <property type="match status" value="1"/>
</dbReference>
<dbReference type="SUPFAM" id="SSF50978">
    <property type="entry name" value="WD40 repeat-like"/>
    <property type="match status" value="1"/>
</dbReference>
<dbReference type="InterPro" id="IPR008271">
    <property type="entry name" value="Ser/Thr_kinase_AS"/>
</dbReference>
<gene>
    <name evidence="7" type="ORF">HDA43_000125</name>
</gene>
<keyword evidence="2" id="KW-0547">Nucleotide-binding</keyword>
<dbReference type="Proteomes" id="UP000576393">
    <property type="component" value="Unassembled WGS sequence"/>
</dbReference>
<dbReference type="EMBL" id="JACCCO010000001">
    <property type="protein sequence ID" value="NYF37966.1"/>
    <property type="molecule type" value="Genomic_DNA"/>
</dbReference>
<proteinExistence type="predicted"/>
<keyword evidence="8" id="KW-1185">Reference proteome</keyword>
<name>A0A852URD8_9ACTN</name>
<dbReference type="InterPro" id="IPR011009">
    <property type="entry name" value="Kinase-like_dom_sf"/>
</dbReference>
<evidence type="ECO:0000256" key="4">
    <source>
        <dbReference type="ARBA" id="ARBA00022840"/>
    </source>
</evidence>
<dbReference type="RefSeq" id="WP_179817795.1">
    <property type="nucleotide sequence ID" value="NZ_JACCCO010000001.1"/>
</dbReference>
<reference evidence="7 8" key="1">
    <citation type="submission" date="2020-07" db="EMBL/GenBank/DDBJ databases">
        <title>Sequencing the genomes of 1000 actinobacteria strains.</title>
        <authorList>
            <person name="Klenk H.-P."/>
        </authorList>
    </citation>
    <scope>NUCLEOTIDE SEQUENCE [LARGE SCALE GENOMIC DNA]</scope>
    <source>
        <strain evidence="7 8">DSM 45763</strain>
    </source>
</reference>
<dbReference type="PROSITE" id="PS00108">
    <property type="entry name" value="PROTEIN_KINASE_ST"/>
    <property type="match status" value="1"/>
</dbReference>
<dbReference type="PANTHER" id="PTHR43289:SF34">
    <property type="entry name" value="SERINE_THREONINE-PROTEIN KINASE YBDM-RELATED"/>
    <property type="match status" value="1"/>
</dbReference>
<keyword evidence="5" id="KW-0853">WD repeat</keyword>
<dbReference type="SMART" id="SM00320">
    <property type="entry name" value="WD40"/>
    <property type="match status" value="4"/>
</dbReference>
<dbReference type="Pfam" id="PF00069">
    <property type="entry name" value="Pkinase"/>
    <property type="match status" value="1"/>
</dbReference>
<evidence type="ECO:0000256" key="3">
    <source>
        <dbReference type="ARBA" id="ARBA00022777"/>
    </source>
</evidence>
<dbReference type="Gene3D" id="2.130.10.10">
    <property type="entry name" value="YVTN repeat-like/Quinoprotein amine dehydrogenase"/>
    <property type="match status" value="4"/>
</dbReference>
<dbReference type="InterPro" id="IPR049052">
    <property type="entry name" value="nSTAND1"/>
</dbReference>
<keyword evidence="1" id="KW-0808">Transferase</keyword>